<reference evidence="2" key="1">
    <citation type="journal article" date="2017" name="Genome Biol.">
        <title>Comparative genomics reveals high biological diversity and specific adaptations in the industrially and medically important fungal genus Aspergillus.</title>
        <authorList>
            <person name="de Vries R.P."/>
            <person name="Riley R."/>
            <person name="Wiebenga A."/>
            <person name="Aguilar-Osorio G."/>
            <person name="Amillis S."/>
            <person name="Uchima C.A."/>
            <person name="Anderluh G."/>
            <person name="Asadollahi M."/>
            <person name="Askin M."/>
            <person name="Barry K."/>
            <person name="Battaglia E."/>
            <person name="Bayram O."/>
            <person name="Benocci T."/>
            <person name="Braus-Stromeyer S.A."/>
            <person name="Caldana C."/>
            <person name="Canovas D."/>
            <person name="Cerqueira G.C."/>
            <person name="Chen F."/>
            <person name="Chen W."/>
            <person name="Choi C."/>
            <person name="Clum A."/>
            <person name="Dos Santos R.A."/>
            <person name="Damasio A.R."/>
            <person name="Diallinas G."/>
            <person name="Emri T."/>
            <person name="Fekete E."/>
            <person name="Flipphi M."/>
            <person name="Freyberg S."/>
            <person name="Gallo A."/>
            <person name="Gournas C."/>
            <person name="Habgood R."/>
            <person name="Hainaut M."/>
            <person name="Harispe M.L."/>
            <person name="Henrissat B."/>
            <person name="Hilden K.S."/>
            <person name="Hope R."/>
            <person name="Hossain A."/>
            <person name="Karabika E."/>
            <person name="Karaffa L."/>
            <person name="Karanyi Z."/>
            <person name="Krasevec N."/>
            <person name="Kuo A."/>
            <person name="Kusch H."/>
            <person name="LaButti K."/>
            <person name="Lagendijk E.L."/>
            <person name="Lapidus A."/>
            <person name="Levasseur A."/>
            <person name="Lindquist E."/>
            <person name="Lipzen A."/>
            <person name="Logrieco A.F."/>
            <person name="MacCabe A."/>
            <person name="Maekelae M.R."/>
            <person name="Malavazi I."/>
            <person name="Melin P."/>
            <person name="Meyer V."/>
            <person name="Mielnichuk N."/>
            <person name="Miskei M."/>
            <person name="Molnar A.P."/>
            <person name="Mule G."/>
            <person name="Ngan C.Y."/>
            <person name="Orejas M."/>
            <person name="Orosz E."/>
            <person name="Ouedraogo J.P."/>
            <person name="Overkamp K.M."/>
            <person name="Park H.-S."/>
            <person name="Perrone G."/>
            <person name="Piumi F."/>
            <person name="Punt P.J."/>
            <person name="Ram A.F."/>
            <person name="Ramon A."/>
            <person name="Rauscher S."/>
            <person name="Record E."/>
            <person name="Riano-Pachon D.M."/>
            <person name="Robert V."/>
            <person name="Roehrig J."/>
            <person name="Ruller R."/>
            <person name="Salamov A."/>
            <person name="Salih N.S."/>
            <person name="Samson R.A."/>
            <person name="Sandor E."/>
            <person name="Sanguinetti M."/>
            <person name="Schuetze T."/>
            <person name="Sepcic K."/>
            <person name="Shelest E."/>
            <person name="Sherlock G."/>
            <person name="Sophianopoulou V."/>
            <person name="Squina F.M."/>
            <person name="Sun H."/>
            <person name="Susca A."/>
            <person name="Todd R.B."/>
            <person name="Tsang A."/>
            <person name="Unkles S.E."/>
            <person name="van de Wiele N."/>
            <person name="van Rossen-Uffink D."/>
            <person name="Oliveira J.V."/>
            <person name="Vesth T.C."/>
            <person name="Visser J."/>
            <person name="Yu J.-H."/>
            <person name="Zhou M."/>
            <person name="Andersen M.R."/>
            <person name="Archer D.B."/>
            <person name="Baker S.E."/>
            <person name="Benoit I."/>
            <person name="Brakhage A.A."/>
            <person name="Braus G.H."/>
            <person name="Fischer R."/>
            <person name="Frisvad J.C."/>
            <person name="Goldman G.H."/>
            <person name="Houbraken J."/>
            <person name="Oakley B."/>
            <person name="Pocsi I."/>
            <person name="Scazzocchio C."/>
            <person name="Seiboth B."/>
            <person name="vanKuyk P.A."/>
            <person name="Wortman J."/>
            <person name="Dyer P.S."/>
            <person name="Grigoriev I.V."/>
        </authorList>
    </citation>
    <scope>NUCLEOTIDE SEQUENCE [LARGE SCALE GENOMIC DNA]</scope>
    <source>
        <strain evidence="2">CBS 516.65</strain>
    </source>
</reference>
<gene>
    <name evidence="1" type="ORF">ASPGLDRAFT_215982</name>
</gene>
<dbReference type="VEuPathDB" id="FungiDB:ASPGLDRAFT_215982"/>
<name>A0A1L9VZ78_ASPGL</name>
<evidence type="ECO:0000313" key="1">
    <source>
        <dbReference type="EMBL" id="OJJ89223.1"/>
    </source>
</evidence>
<sequence length="126" mass="14640">MDGMSYNTISRAFAHSATAKATPIRRAVTSSTDTQNSSVAAPIRRSCRSVPFVWGIDLCSRTNWTLGTWRISRGWWRNIIVQWIKNPSSRFFSCEVYDELYEELTSSYKERDPRIFTRGKGRWVFC</sequence>
<dbReference type="Proteomes" id="UP000184300">
    <property type="component" value="Unassembled WGS sequence"/>
</dbReference>
<dbReference type="RefSeq" id="XP_022405885.1">
    <property type="nucleotide sequence ID" value="XM_022543110.1"/>
</dbReference>
<evidence type="ECO:0000313" key="2">
    <source>
        <dbReference type="Proteomes" id="UP000184300"/>
    </source>
</evidence>
<keyword evidence="2" id="KW-1185">Reference proteome</keyword>
<protein>
    <submittedName>
        <fullName evidence="1">Uncharacterized protein</fullName>
    </submittedName>
</protein>
<dbReference type="GeneID" id="34459371"/>
<dbReference type="AlphaFoldDB" id="A0A1L9VZ78"/>
<dbReference type="EMBL" id="KV878888">
    <property type="protein sequence ID" value="OJJ89223.1"/>
    <property type="molecule type" value="Genomic_DNA"/>
</dbReference>
<proteinExistence type="predicted"/>
<accession>A0A1L9VZ78</accession>
<organism evidence="1 2">
    <name type="scientific">Aspergillus glaucus CBS 516.65</name>
    <dbReference type="NCBI Taxonomy" id="1160497"/>
    <lineage>
        <taxon>Eukaryota</taxon>
        <taxon>Fungi</taxon>
        <taxon>Dikarya</taxon>
        <taxon>Ascomycota</taxon>
        <taxon>Pezizomycotina</taxon>
        <taxon>Eurotiomycetes</taxon>
        <taxon>Eurotiomycetidae</taxon>
        <taxon>Eurotiales</taxon>
        <taxon>Aspergillaceae</taxon>
        <taxon>Aspergillus</taxon>
        <taxon>Aspergillus subgen. Aspergillus</taxon>
    </lineage>
</organism>